<name>A0A499UE85_9ACTN</name>
<evidence type="ECO:0000256" key="1">
    <source>
        <dbReference type="SAM" id="MobiDB-lite"/>
    </source>
</evidence>
<evidence type="ECO:0000313" key="2">
    <source>
        <dbReference type="EMBL" id="BBJ37638.1"/>
    </source>
</evidence>
<dbReference type="AlphaFoldDB" id="A0A499UE85"/>
<dbReference type="EMBL" id="AP019620">
    <property type="protein sequence ID" value="BBJ37638.1"/>
    <property type="molecule type" value="Genomic_DNA"/>
</dbReference>
<reference evidence="2 3" key="1">
    <citation type="journal article" date="2020" name="Int. J. Syst. Evol. Microbiol.">
        <title>Reclassification of Streptomyces castelarensis and Streptomyces sporoclivatus as later heterotypic synonyms of Streptomyces antimycoticus.</title>
        <authorList>
            <person name="Komaki H."/>
            <person name="Tamura T."/>
        </authorList>
    </citation>
    <scope>NUCLEOTIDE SEQUENCE [LARGE SCALE GENOMIC DNA]</scope>
    <source>
        <strain evidence="2 3">NBRC 100767</strain>
    </source>
</reference>
<dbReference type="Proteomes" id="UP000463951">
    <property type="component" value="Chromosome"/>
</dbReference>
<accession>A0A499UE85</accession>
<organism evidence="2 3">
    <name type="scientific">Streptomyces antimycoticus</name>
    <dbReference type="NCBI Taxonomy" id="68175"/>
    <lineage>
        <taxon>Bacteria</taxon>
        <taxon>Bacillati</taxon>
        <taxon>Actinomycetota</taxon>
        <taxon>Actinomycetes</taxon>
        <taxon>Kitasatosporales</taxon>
        <taxon>Streptomycetaceae</taxon>
        <taxon>Streptomyces</taxon>
        <taxon>Streptomyces violaceusniger group</taxon>
    </lineage>
</organism>
<evidence type="ECO:0000313" key="3">
    <source>
        <dbReference type="Proteomes" id="UP000463951"/>
    </source>
</evidence>
<gene>
    <name evidence="2" type="ORF">SSPO_003560</name>
</gene>
<protein>
    <submittedName>
        <fullName evidence="2">Uncharacterized protein</fullName>
    </submittedName>
</protein>
<sequence>MPPSAAGLVVSVLRQGSAELSSGSHRSSRVVPSPSERQKRVMPVGPFSRRSRRLPAVLSLSLTAAAHNSETVMPSARFSALLVTGE</sequence>
<feature type="region of interest" description="Disordered" evidence="1">
    <location>
        <begin position="17"/>
        <end position="48"/>
    </location>
</feature>
<feature type="compositionally biased region" description="Low complexity" evidence="1">
    <location>
        <begin position="17"/>
        <end position="35"/>
    </location>
</feature>
<proteinExistence type="predicted"/>